<evidence type="ECO:0000256" key="2">
    <source>
        <dbReference type="ARBA" id="ARBA00007639"/>
    </source>
</evidence>
<dbReference type="EMBL" id="LAYJ01000105">
    <property type="protein sequence ID" value="KKI50542.1"/>
    <property type="molecule type" value="Genomic_DNA"/>
</dbReference>
<accession>A0A0M2NJD6</accession>
<feature type="chain" id="PRO_5039097461" evidence="3">
    <location>
        <begin position="20"/>
        <end position="364"/>
    </location>
</feature>
<dbReference type="PROSITE" id="PS51257">
    <property type="entry name" value="PROKAR_LIPOPROTEIN"/>
    <property type="match status" value="1"/>
</dbReference>
<protein>
    <submittedName>
        <fullName evidence="5">Putative ABC transporter periplasmic sugar-binding protein</fullName>
    </submittedName>
</protein>
<dbReference type="InterPro" id="IPR028082">
    <property type="entry name" value="Peripla_BP_I"/>
</dbReference>
<dbReference type="CDD" id="cd20001">
    <property type="entry name" value="PBP1_LsrB_Quorum_Sensing-like"/>
    <property type="match status" value="1"/>
</dbReference>
<dbReference type="OrthoDB" id="9795981at2"/>
<feature type="signal peptide" evidence="3">
    <location>
        <begin position="1"/>
        <end position="19"/>
    </location>
</feature>
<evidence type="ECO:0000313" key="6">
    <source>
        <dbReference type="Proteomes" id="UP000034076"/>
    </source>
</evidence>
<dbReference type="PATRIC" id="fig|270498.16.peg.1524"/>
<keyword evidence="6" id="KW-1185">Reference proteome</keyword>
<dbReference type="SUPFAM" id="SSF53822">
    <property type="entry name" value="Periplasmic binding protein-like I"/>
    <property type="match status" value="1"/>
</dbReference>
<feature type="domain" description="Periplasmic binding protein" evidence="4">
    <location>
        <begin position="66"/>
        <end position="324"/>
    </location>
</feature>
<dbReference type="GO" id="GO:0030288">
    <property type="term" value="C:outer membrane-bounded periplasmic space"/>
    <property type="evidence" value="ECO:0007669"/>
    <property type="project" value="TreeGrafter"/>
</dbReference>
<keyword evidence="3" id="KW-0732">Signal</keyword>
<dbReference type="InterPro" id="IPR050555">
    <property type="entry name" value="Bact_Solute-Bind_Prot2"/>
</dbReference>
<comment type="subcellular location">
    <subcellularLocation>
        <location evidence="1">Cell envelope</location>
    </subcellularLocation>
</comment>
<dbReference type="PANTHER" id="PTHR30036">
    <property type="entry name" value="D-XYLOSE-BINDING PERIPLASMIC PROTEIN"/>
    <property type="match status" value="1"/>
</dbReference>
<sequence>MKKILAVLLVIVMSVALFTACSGGTEPGASASAAASSEASAAASTEASASADAGGSAAKGDGNYTIAVVPKDSTNPWFVRMEEGVAKYQEENPGMTVFQKGPAETDAAQQIQVVEDLIAQGVDALCVVPHDPGAMEDVLKKARDQGIVVVTHEASSMENCDYDLEAFNYDEYGAYIMNTLAEAMGGEGKYICMVGSLTNDSHNMEADGAIAAQQKDYPNMELIDERIVTDDNAETAYQKAKEVLKKYPDIKGFVGTSSFDAPGAGRAIEEAGLIGKVFAVGTGMPQTNKELLDSGAVSALTLWDPADAGYAMCKLATLILNGEEVGAGTDLGLKGYDDLTLDGHVLTGSAYITLTKENVDDYNF</sequence>
<dbReference type="InterPro" id="IPR025997">
    <property type="entry name" value="SBP_2_dom"/>
</dbReference>
<comment type="caution">
    <text evidence="5">The sequence shown here is derived from an EMBL/GenBank/DDBJ whole genome shotgun (WGS) entry which is preliminary data.</text>
</comment>
<dbReference type="PANTHER" id="PTHR30036:SF7">
    <property type="entry name" value="ABC TRANSPORTER PERIPLASMIC-BINDING PROTEIN YPHF"/>
    <property type="match status" value="1"/>
</dbReference>
<dbReference type="AlphaFoldDB" id="A0A0M2NJD6"/>
<dbReference type="Proteomes" id="UP000034076">
    <property type="component" value="Unassembled WGS sequence"/>
</dbReference>
<dbReference type="RefSeq" id="WP_082103496.1">
    <property type="nucleotide sequence ID" value="NZ_CAUERS010000138.1"/>
</dbReference>
<gene>
    <name evidence="5" type="ORF">CHK_2008</name>
</gene>
<evidence type="ECO:0000256" key="3">
    <source>
        <dbReference type="SAM" id="SignalP"/>
    </source>
</evidence>
<organism evidence="5 6">
    <name type="scientific">Christensenella hongkongensis</name>
    <dbReference type="NCBI Taxonomy" id="270498"/>
    <lineage>
        <taxon>Bacteria</taxon>
        <taxon>Bacillati</taxon>
        <taxon>Bacillota</taxon>
        <taxon>Clostridia</taxon>
        <taxon>Christensenellales</taxon>
        <taxon>Christensenellaceae</taxon>
        <taxon>Christensenella</taxon>
    </lineage>
</organism>
<comment type="similarity">
    <text evidence="2">Belongs to the bacterial solute-binding protein 2 family.</text>
</comment>
<evidence type="ECO:0000256" key="1">
    <source>
        <dbReference type="ARBA" id="ARBA00004196"/>
    </source>
</evidence>
<dbReference type="Gene3D" id="3.40.50.2300">
    <property type="match status" value="2"/>
</dbReference>
<evidence type="ECO:0000313" key="5">
    <source>
        <dbReference type="EMBL" id="KKI50542.1"/>
    </source>
</evidence>
<dbReference type="Pfam" id="PF13407">
    <property type="entry name" value="Peripla_BP_4"/>
    <property type="match status" value="1"/>
</dbReference>
<reference evidence="5 6" key="1">
    <citation type="submission" date="2015-04" db="EMBL/GenBank/DDBJ databases">
        <title>Draft genome sequence of bacteremic isolate Catabacter hongkongensis type strain HKU16T.</title>
        <authorList>
            <person name="Lau S.K."/>
            <person name="Teng J.L."/>
            <person name="Huang Y."/>
            <person name="Curreem S.O."/>
            <person name="Tsui S.K."/>
            <person name="Woo P.C."/>
        </authorList>
    </citation>
    <scope>NUCLEOTIDE SEQUENCE [LARGE SCALE GENOMIC DNA]</scope>
    <source>
        <strain evidence="5 6">HKU16</strain>
    </source>
</reference>
<proteinExistence type="inferred from homology"/>
<dbReference type="GO" id="GO:0030246">
    <property type="term" value="F:carbohydrate binding"/>
    <property type="evidence" value="ECO:0007669"/>
    <property type="project" value="TreeGrafter"/>
</dbReference>
<evidence type="ECO:0000259" key="4">
    <source>
        <dbReference type="Pfam" id="PF13407"/>
    </source>
</evidence>
<name>A0A0M2NJD6_9FIRM</name>
<dbReference type="STRING" id="270498.CHK_2008"/>